<proteinExistence type="predicted"/>
<reference evidence="1" key="1">
    <citation type="journal article" date="2022" name="bioRxiv">
        <title>Sequencing and chromosome-scale assembly of the giantPleurodeles waltlgenome.</title>
        <authorList>
            <person name="Brown T."/>
            <person name="Elewa A."/>
            <person name="Iarovenko S."/>
            <person name="Subramanian E."/>
            <person name="Araus A.J."/>
            <person name="Petzold A."/>
            <person name="Susuki M."/>
            <person name="Suzuki K.-i.T."/>
            <person name="Hayashi T."/>
            <person name="Toyoda A."/>
            <person name="Oliveira C."/>
            <person name="Osipova E."/>
            <person name="Leigh N.D."/>
            <person name="Simon A."/>
            <person name="Yun M.H."/>
        </authorList>
    </citation>
    <scope>NUCLEOTIDE SEQUENCE</scope>
    <source>
        <strain evidence="1">20211129_DDA</strain>
        <tissue evidence="1">Liver</tissue>
    </source>
</reference>
<name>A0AAV7TE46_PLEWA</name>
<comment type="caution">
    <text evidence="1">The sequence shown here is derived from an EMBL/GenBank/DDBJ whole genome shotgun (WGS) entry which is preliminary data.</text>
</comment>
<protein>
    <submittedName>
        <fullName evidence="1">Uncharacterized protein</fullName>
    </submittedName>
</protein>
<evidence type="ECO:0000313" key="2">
    <source>
        <dbReference type="Proteomes" id="UP001066276"/>
    </source>
</evidence>
<dbReference type="AlphaFoldDB" id="A0AAV7TE46"/>
<sequence length="109" mass="12189">MRRATRTTKHQVLKRLSGRTMNAACYTASCRPLLVFFRHRHHRLRLLLVTAVASPHSQSEGLLQENGASGSAVRRVGRLLGLEQRVPMSGAEARAIGRCGLHLRRAHFL</sequence>
<dbReference type="EMBL" id="JANPWB010000007">
    <property type="protein sequence ID" value="KAJ1174525.1"/>
    <property type="molecule type" value="Genomic_DNA"/>
</dbReference>
<accession>A0AAV7TE46</accession>
<gene>
    <name evidence="1" type="ORF">NDU88_006346</name>
</gene>
<organism evidence="1 2">
    <name type="scientific">Pleurodeles waltl</name>
    <name type="common">Iberian ribbed newt</name>
    <dbReference type="NCBI Taxonomy" id="8319"/>
    <lineage>
        <taxon>Eukaryota</taxon>
        <taxon>Metazoa</taxon>
        <taxon>Chordata</taxon>
        <taxon>Craniata</taxon>
        <taxon>Vertebrata</taxon>
        <taxon>Euteleostomi</taxon>
        <taxon>Amphibia</taxon>
        <taxon>Batrachia</taxon>
        <taxon>Caudata</taxon>
        <taxon>Salamandroidea</taxon>
        <taxon>Salamandridae</taxon>
        <taxon>Pleurodelinae</taxon>
        <taxon>Pleurodeles</taxon>
    </lineage>
</organism>
<dbReference type="Proteomes" id="UP001066276">
    <property type="component" value="Chromosome 4_1"/>
</dbReference>
<keyword evidence="2" id="KW-1185">Reference proteome</keyword>
<evidence type="ECO:0000313" key="1">
    <source>
        <dbReference type="EMBL" id="KAJ1174525.1"/>
    </source>
</evidence>